<keyword evidence="11" id="KW-0407">Ion channel</keyword>
<keyword evidence="17" id="KW-1185">Reference proteome</keyword>
<gene>
    <name evidence="16" type="ORF">Fcan01_06579</name>
</gene>
<dbReference type="InterPro" id="IPR002110">
    <property type="entry name" value="Ankyrin_rpt"/>
</dbReference>
<feature type="transmembrane region" description="Helical" evidence="14">
    <location>
        <begin position="474"/>
        <end position="496"/>
    </location>
</feature>
<evidence type="ECO:0000256" key="8">
    <source>
        <dbReference type="ARBA" id="ARBA00023065"/>
    </source>
</evidence>
<keyword evidence="5" id="KW-0677">Repeat</keyword>
<feature type="compositionally biased region" description="Polar residues" evidence="13">
    <location>
        <begin position="1"/>
        <end position="10"/>
    </location>
</feature>
<keyword evidence="16" id="KW-0675">Receptor</keyword>
<feature type="transmembrane region" description="Helical" evidence="14">
    <location>
        <begin position="390"/>
        <end position="412"/>
    </location>
</feature>
<evidence type="ECO:0000259" key="15">
    <source>
        <dbReference type="Pfam" id="PF00520"/>
    </source>
</evidence>
<keyword evidence="7 12" id="KW-0040">ANK repeat</keyword>
<evidence type="ECO:0000256" key="12">
    <source>
        <dbReference type="PROSITE-ProRule" id="PRU00023"/>
    </source>
</evidence>
<dbReference type="Proteomes" id="UP000198287">
    <property type="component" value="Unassembled WGS sequence"/>
</dbReference>
<dbReference type="SMART" id="SM00248">
    <property type="entry name" value="ANK"/>
    <property type="match status" value="3"/>
</dbReference>
<feature type="transmembrane region" description="Helical" evidence="14">
    <location>
        <begin position="540"/>
        <end position="560"/>
    </location>
</feature>
<dbReference type="OMA" id="HVMYAIF"/>
<organism evidence="16 17">
    <name type="scientific">Folsomia candida</name>
    <name type="common">Springtail</name>
    <dbReference type="NCBI Taxonomy" id="158441"/>
    <lineage>
        <taxon>Eukaryota</taxon>
        <taxon>Metazoa</taxon>
        <taxon>Ecdysozoa</taxon>
        <taxon>Arthropoda</taxon>
        <taxon>Hexapoda</taxon>
        <taxon>Collembola</taxon>
        <taxon>Entomobryomorpha</taxon>
        <taxon>Isotomoidea</taxon>
        <taxon>Isotomidae</taxon>
        <taxon>Proisotominae</taxon>
        <taxon>Folsomia</taxon>
    </lineage>
</organism>
<dbReference type="GO" id="GO:0005216">
    <property type="term" value="F:monoatomic ion channel activity"/>
    <property type="evidence" value="ECO:0007669"/>
    <property type="project" value="InterPro"/>
</dbReference>
<evidence type="ECO:0000256" key="14">
    <source>
        <dbReference type="SAM" id="Phobius"/>
    </source>
</evidence>
<feature type="repeat" description="ANK" evidence="12">
    <location>
        <begin position="86"/>
        <end position="112"/>
    </location>
</feature>
<dbReference type="Pfam" id="PF12796">
    <property type="entry name" value="Ank_2"/>
    <property type="match status" value="1"/>
</dbReference>
<keyword evidence="10" id="KW-0325">Glycoprotein</keyword>
<evidence type="ECO:0000256" key="4">
    <source>
        <dbReference type="ARBA" id="ARBA00022692"/>
    </source>
</evidence>
<evidence type="ECO:0000256" key="1">
    <source>
        <dbReference type="ARBA" id="ARBA00004141"/>
    </source>
</evidence>
<sequence length="675" mass="76566">MSTTPLTRGDSSQSSTYSTTSSKSSRKKKCYHHRVTIDEDLHKCSIQCVDKYPIHHAARFGNFRKLKELLDDPNCSKCPLEPDECLGRTPLHYACATGNVEKGLICVKLLLDCNKIKTHTNAAEHIKRYVNHLDKFGKSPLHLAAKNEATAIVIELLTNRANFDISSLDGTCALREIYKSTPNAMEEALNQSIGYIETCGRVTLPSDNISIAQDGELFDFTRTPVIGSKMKKEECAAYEESKRCHGDVSKCKRTPETGFLFTVNRKRMEAGQRRQILTNALVQAFLYFKWHKVKWFCFMAIGFHAIWLSLYISTVINVFVLNCPYVVPVSTGETSTPPTTNIPTPCTSSIPLQFSALILLLMSFLVTLKEFFQLLRLRSLYVRFENMGQCLLLGFIFMTVPDIYFHGIIGFGIGSLEYQISAFGIFLAWTLLLCQLAKLPQICIRFNYFGRKGMLIFPDHGIYVEILSRVFKNFLIFITIFSSLLISFVFSFNILLPNSTGFVNLPTTLLKVLTMMTGELNYDEIFHSESELIYPISSHVMYAIFIMVATIILFNLLIGFTVSDIQGLQKDAQINQISNKLEQIFLMECFLLSGMMQRFVRLFGKLVAMDTGKIFDRIMVVKMKNSNVLCYHTTIKALPFALRVKLRHHASKNCMALSDISGTYARQLFSKNVEH</sequence>
<accession>A0A226EL07</accession>
<evidence type="ECO:0000313" key="17">
    <source>
        <dbReference type="Proteomes" id="UP000198287"/>
    </source>
</evidence>
<keyword evidence="3" id="KW-0716">Sensory transduction</keyword>
<evidence type="ECO:0000256" key="10">
    <source>
        <dbReference type="ARBA" id="ARBA00023180"/>
    </source>
</evidence>
<dbReference type="STRING" id="158441.A0A226EL07"/>
<evidence type="ECO:0000313" key="16">
    <source>
        <dbReference type="EMBL" id="OXA57807.1"/>
    </source>
</evidence>
<dbReference type="PROSITE" id="PS50088">
    <property type="entry name" value="ANK_REPEAT"/>
    <property type="match status" value="2"/>
</dbReference>
<feature type="region of interest" description="Disordered" evidence="13">
    <location>
        <begin position="1"/>
        <end position="23"/>
    </location>
</feature>
<dbReference type="GO" id="GO:0034703">
    <property type="term" value="C:cation channel complex"/>
    <property type="evidence" value="ECO:0007669"/>
    <property type="project" value="UniProtKB-ARBA"/>
</dbReference>
<dbReference type="Pfam" id="PF00520">
    <property type="entry name" value="Ion_trans"/>
    <property type="match status" value="1"/>
</dbReference>
<evidence type="ECO:0000256" key="9">
    <source>
        <dbReference type="ARBA" id="ARBA00023136"/>
    </source>
</evidence>
<keyword evidence="2" id="KW-0813">Transport</keyword>
<proteinExistence type="predicted"/>
<dbReference type="PANTHER" id="PTHR47143">
    <property type="entry name" value="TRANSIENT RECEPTOR POTENTIAL CATION CHANNEL PROTEIN PAINLESS"/>
    <property type="match status" value="1"/>
</dbReference>
<evidence type="ECO:0000256" key="7">
    <source>
        <dbReference type="ARBA" id="ARBA00023043"/>
    </source>
</evidence>
<keyword evidence="6 14" id="KW-1133">Transmembrane helix</keyword>
<comment type="subcellular location">
    <subcellularLocation>
        <location evidence="1">Membrane</location>
        <topology evidence="1">Multi-pass membrane protein</topology>
    </subcellularLocation>
</comment>
<dbReference type="PANTHER" id="PTHR47143:SF1">
    <property type="entry name" value="ION_TRANS DOMAIN-CONTAINING PROTEIN"/>
    <property type="match status" value="1"/>
</dbReference>
<evidence type="ECO:0000256" key="3">
    <source>
        <dbReference type="ARBA" id="ARBA00022606"/>
    </source>
</evidence>
<keyword evidence="9 14" id="KW-0472">Membrane</keyword>
<feature type="transmembrane region" description="Helical" evidence="14">
    <location>
        <begin position="350"/>
        <end position="369"/>
    </location>
</feature>
<evidence type="ECO:0000256" key="6">
    <source>
        <dbReference type="ARBA" id="ARBA00022989"/>
    </source>
</evidence>
<evidence type="ECO:0000256" key="11">
    <source>
        <dbReference type="ARBA" id="ARBA00023303"/>
    </source>
</evidence>
<feature type="repeat" description="ANK" evidence="12">
    <location>
        <begin position="136"/>
        <end position="168"/>
    </location>
</feature>
<dbReference type="EMBL" id="LNIX01000003">
    <property type="protein sequence ID" value="OXA57807.1"/>
    <property type="molecule type" value="Genomic_DNA"/>
</dbReference>
<dbReference type="InterPro" id="IPR036770">
    <property type="entry name" value="Ankyrin_rpt-contain_sf"/>
</dbReference>
<protein>
    <submittedName>
        <fullName evidence="16">Transient receptor potential channel pyrexia</fullName>
    </submittedName>
</protein>
<comment type="caution">
    <text evidence="16">The sequence shown here is derived from an EMBL/GenBank/DDBJ whole genome shotgun (WGS) entry which is preliminary data.</text>
</comment>
<dbReference type="SUPFAM" id="SSF48403">
    <property type="entry name" value="Ankyrin repeat"/>
    <property type="match status" value="1"/>
</dbReference>
<evidence type="ECO:0000256" key="5">
    <source>
        <dbReference type="ARBA" id="ARBA00022737"/>
    </source>
</evidence>
<reference evidence="16 17" key="1">
    <citation type="submission" date="2015-12" db="EMBL/GenBank/DDBJ databases">
        <title>The genome of Folsomia candida.</title>
        <authorList>
            <person name="Faddeeva A."/>
            <person name="Derks M.F."/>
            <person name="Anvar Y."/>
            <person name="Smit S."/>
            <person name="Van Straalen N."/>
            <person name="Roelofs D."/>
        </authorList>
    </citation>
    <scope>NUCLEOTIDE SEQUENCE [LARGE SCALE GENOMIC DNA]</scope>
    <source>
        <strain evidence="16 17">VU population</strain>
        <tissue evidence="16">Whole body</tissue>
    </source>
</reference>
<feature type="compositionally biased region" description="Low complexity" evidence="13">
    <location>
        <begin position="11"/>
        <end position="23"/>
    </location>
</feature>
<keyword evidence="4 14" id="KW-0812">Transmembrane</keyword>
<name>A0A226EL07_FOLCA</name>
<evidence type="ECO:0000256" key="2">
    <source>
        <dbReference type="ARBA" id="ARBA00022448"/>
    </source>
</evidence>
<dbReference type="PROSITE" id="PS50297">
    <property type="entry name" value="ANK_REP_REGION"/>
    <property type="match status" value="2"/>
</dbReference>
<dbReference type="AlphaFoldDB" id="A0A226EL07"/>
<keyword evidence="8" id="KW-0406">Ion transport</keyword>
<feature type="transmembrane region" description="Helical" evidence="14">
    <location>
        <begin position="295"/>
        <end position="320"/>
    </location>
</feature>
<feature type="domain" description="Ion transport" evidence="15">
    <location>
        <begin position="461"/>
        <end position="572"/>
    </location>
</feature>
<dbReference type="Gene3D" id="1.25.40.20">
    <property type="entry name" value="Ankyrin repeat-containing domain"/>
    <property type="match status" value="1"/>
</dbReference>
<feature type="transmembrane region" description="Helical" evidence="14">
    <location>
        <begin position="418"/>
        <end position="437"/>
    </location>
</feature>
<dbReference type="OrthoDB" id="2157354at2759"/>
<evidence type="ECO:0000256" key="13">
    <source>
        <dbReference type="SAM" id="MobiDB-lite"/>
    </source>
</evidence>
<dbReference type="InterPro" id="IPR052076">
    <property type="entry name" value="TRP_cation_channel"/>
</dbReference>
<dbReference type="InterPro" id="IPR005821">
    <property type="entry name" value="Ion_trans_dom"/>
</dbReference>